<gene>
    <name evidence="3" type="ORF">INT47_002082</name>
</gene>
<dbReference type="Pfam" id="PF10157">
    <property type="entry name" value="BORCS6"/>
    <property type="match status" value="1"/>
</dbReference>
<dbReference type="PANTHER" id="PTHR13440:SF7">
    <property type="entry name" value="BLOC-1 RELATED COMPLEX SUBUNIT 6"/>
    <property type="match status" value="1"/>
</dbReference>
<dbReference type="OrthoDB" id="21270at2759"/>
<feature type="domain" description="BLOC-1-related complex subunit 6 C-terminal helix" evidence="2">
    <location>
        <begin position="10"/>
        <end position="105"/>
    </location>
</feature>
<keyword evidence="4" id="KW-1185">Reference proteome</keyword>
<protein>
    <recommendedName>
        <fullName evidence="2">BLOC-1-related complex subunit 6 C-terminal helix domain-containing protein</fullName>
    </recommendedName>
</protein>
<evidence type="ECO:0000259" key="2">
    <source>
        <dbReference type="Pfam" id="PF10157"/>
    </source>
</evidence>
<dbReference type="AlphaFoldDB" id="A0A8H7R304"/>
<evidence type="ECO:0000313" key="4">
    <source>
        <dbReference type="Proteomes" id="UP000603453"/>
    </source>
</evidence>
<keyword evidence="1" id="KW-0175">Coiled coil</keyword>
<accession>A0A8H7R304</accession>
<dbReference type="GO" id="GO:0099078">
    <property type="term" value="C:BORC complex"/>
    <property type="evidence" value="ECO:0007669"/>
    <property type="project" value="TreeGrafter"/>
</dbReference>
<organism evidence="3 4">
    <name type="scientific">Mucor saturninus</name>
    <dbReference type="NCBI Taxonomy" id="64648"/>
    <lineage>
        <taxon>Eukaryota</taxon>
        <taxon>Fungi</taxon>
        <taxon>Fungi incertae sedis</taxon>
        <taxon>Mucoromycota</taxon>
        <taxon>Mucoromycotina</taxon>
        <taxon>Mucoromycetes</taxon>
        <taxon>Mucorales</taxon>
        <taxon>Mucorineae</taxon>
        <taxon>Mucoraceae</taxon>
        <taxon>Mucor</taxon>
    </lineage>
</organism>
<evidence type="ECO:0000313" key="3">
    <source>
        <dbReference type="EMBL" id="KAG2202650.1"/>
    </source>
</evidence>
<feature type="coiled-coil region" evidence="1">
    <location>
        <begin position="81"/>
        <end position="108"/>
    </location>
</feature>
<dbReference type="Proteomes" id="UP000603453">
    <property type="component" value="Unassembled WGS sequence"/>
</dbReference>
<sequence>MSEEPISQANLALYQSLQTKSIELSHQLADHVVSIQQQMKHMSQSTAEAGKMYKLSVKNLSEEIDASTKMSIELITHCDELDKDLSQLQELSRQIKSVDKALDQLKKALM</sequence>
<dbReference type="PANTHER" id="PTHR13440">
    <property type="entry name" value="BLOC-1 RELATED COMPLEX SUBUNIT 6"/>
    <property type="match status" value="1"/>
</dbReference>
<reference evidence="3" key="1">
    <citation type="submission" date="2020-12" db="EMBL/GenBank/DDBJ databases">
        <title>Metabolic potential, ecology and presence of endohyphal bacteria is reflected in genomic diversity of Mucoromycotina.</title>
        <authorList>
            <person name="Muszewska A."/>
            <person name="Okrasinska A."/>
            <person name="Steczkiewicz K."/>
            <person name="Drgas O."/>
            <person name="Orlowska M."/>
            <person name="Perlinska-Lenart U."/>
            <person name="Aleksandrzak-Piekarczyk T."/>
            <person name="Szatraj K."/>
            <person name="Zielenkiewicz U."/>
            <person name="Pilsyk S."/>
            <person name="Malc E."/>
            <person name="Mieczkowski P."/>
            <person name="Kruszewska J.S."/>
            <person name="Biernat P."/>
            <person name="Pawlowska J."/>
        </authorList>
    </citation>
    <scope>NUCLEOTIDE SEQUENCE</scope>
    <source>
        <strain evidence="3">WA0000017839</strain>
    </source>
</reference>
<proteinExistence type="predicted"/>
<evidence type="ECO:0000256" key="1">
    <source>
        <dbReference type="SAM" id="Coils"/>
    </source>
</evidence>
<name>A0A8H7R304_9FUNG</name>
<dbReference type="EMBL" id="JAEPRD010000058">
    <property type="protein sequence ID" value="KAG2202650.1"/>
    <property type="molecule type" value="Genomic_DNA"/>
</dbReference>
<dbReference type="GO" id="GO:0032418">
    <property type="term" value="P:lysosome localization"/>
    <property type="evidence" value="ECO:0007669"/>
    <property type="project" value="TreeGrafter"/>
</dbReference>
<comment type="caution">
    <text evidence="3">The sequence shown here is derived from an EMBL/GenBank/DDBJ whole genome shotgun (WGS) entry which is preliminary data.</text>
</comment>
<dbReference type="InterPro" id="IPR019314">
    <property type="entry name" value="BORCS6"/>
</dbReference>
<dbReference type="InterPro" id="IPR046465">
    <property type="entry name" value="BORCS6_C"/>
</dbReference>